<dbReference type="Gene3D" id="3.40.50.720">
    <property type="entry name" value="NAD(P)-binding Rossmann-like Domain"/>
    <property type="match status" value="1"/>
</dbReference>
<proteinExistence type="inferred from homology"/>
<evidence type="ECO:0000313" key="4">
    <source>
        <dbReference type="EMBL" id="MCO1660594.1"/>
    </source>
</evidence>
<dbReference type="Proteomes" id="UP001165283">
    <property type="component" value="Unassembled WGS sequence"/>
</dbReference>
<dbReference type="NCBIfam" id="NF006119">
    <property type="entry name" value="PRK08264.1-5"/>
    <property type="match status" value="1"/>
</dbReference>
<dbReference type="EMBL" id="JAGSOV010000086">
    <property type="protein sequence ID" value="MCO1660594.1"/>
    <property type="molecule type" value="Genomic_DNA"/>
</dbReference>
<dbReference type="SUPFAM" id="SSF51735">
    <property type="entry name" value="NAD(P)-binding Rossmann-fold domains"/>
    <property type="match status" value="1"/>
</dbReference>
<name>A0ABT1AC30_9PSEU</name>
<evidence type="ECO:0000256" key="1">
    <source>
        <dbReference type="ARBA" id="ARBA00006484"/>
    </source>
</evidence>
<sequence length="238" mass="24623">MTALTGRTVLVTGANRGLGREFVAQLLGRGAAKVYAAARNPATIAGDDPRVVALQLDVTDPDSVARSAEAAHDVDIVINNAGLSTPTPVLSADTTNLRRELEVNLFGPLAVTSAFADRLAERSGAVVNLASVLSWIGIGASYGVAKAALWSATDSMRVDLAPRGVQVVGVYMGYVDTDMASGVDAPKSAPADVVRQVLDGLEAGASEVLADETARQVRAGLHLPVDERYAPFTARAAS</sequence>
<comment type="caution">
    <text evidence="4">The sequence shown here is derived from an EMBL/GenBank/DDBJ whole genome shotgun (WGS) entry which is preliminary data.</text>
</comment>
<keyword evidence="5" id="KW-1185">Reference proteome</keyword>
<evidence type="ECO:0000313" key="5">
    <source>
        <dbReference type="Proteomes" id="UP001165283"/>
    </source>
</evidence>
<dbReference type="PANTHER" id="PTHR44169">
    <property type="entry name" value="NADPH-DEPENDENT 1-ACYLDIHYDROXYACETONE PHOSPHATE REDUCTASE"/>
    <property type="match status" value="1"/>
</dbReference>
<evidence type="ECO:0000256" key="2">
    <source>
        <dbReference type="ARBA" id="ARBA00023002"/>
    </source>
</evidence>
<dbReference type="PRINTS" id="PR00081">
    <property type="entry name" value="GDHRDH"/>
</dbReference>
<accession>A0ABT1AC30</accession>
<reference evidence="4" key="1">
    <citation type="submission" date="2021-04" db="EMBL/GenBank/DDBJ databases">
        <title>Pseudonocardia sp. nov., isolated from sandy soil of mangrove forest.</title>
        <authorList>
            <person name="Zan Z."/>
            <person name="Huang R."/>
            <person name="Liu W."/>
        </authorList>
    </citation>
    <scope>NUCLEOTIDE SEQUENCE</scope>
    <source>
        <strain evidence="4">S2-4</strain>
    </source>
</reference>
<dbReference type="PANTHER" id="PTHR44169:SF6">
    <property type="entry name" value="NADPH-DEPENDENT 1-ACYLDIHYDROXYACETONE PHOSPHATE REDUCTASE"/>
    <property type="match status" value="1"/>
</dbReference>
<gene>
    <name evidence="4" type="ORF">KDL28_36650</name>
</gene>
<dbReference type="PRINTS" id="PR00080">
    <property type="entry name" value="SDRFAMILY"/>
</dbReference>
<dbReference type="InterPro" id="IPR002347">
    <property type="entry name" value="SDR_fam"/>
</dbReference>
<dbReference type="InterPro" id="IPR036291">
    <property type="entry name" value="NAD(P)-bd_dom_sf"/>
</dbReference>
<keyword evidence="2" id="KW-0560">Oxidoreductase</keyword>
<dbReference type="Pfam" id="PF00106">
    <property type="entry name" value="adh_short"/>
    <property type="match status" value="1"/>
</dbReference>
<organism evidence="4 5">
    <name type="scientific">Pseudonocardia humida</name>
    <dbReference type="NCBI Taxonomy" id="2800819"/>
    <lineage>
        <taxon>Bacteria</taxon>
        <taxon>Bacillati</taxon>
        <taxon>Actinomycetota</taxon>
        <taxon>Actinomycetes</taxon>
        <taxon>Pseudonocardiales</taxon>
        <taxon>Pseudonocardiaceae</taxon>
        <taxon>Pseudonocardia</taxon>
    </lineage>
</organism>
<evidence type="ECO:0000256" key="3">
    <source>
        <dbReference type="RuleBase" id="RU000363"/>
    </source>
</evidence>
<comment type="similarity">
    <text evidence="1 3">Belongs to the short-chain dehydrogenases/reductases (SDR) family.</text>
</comment>
<dbReference type="RefSeq" id="WP_252446130.1">
    <property type="nucleotide sequence ID" value="NZ_JAGSOV010000086.1"/>
</dbReference>
<protein>
    <submittedName>
        <fullName evidence="4">SDR family oxidoreductase</fullName>
    </submittedName>
</protein>